<dbReference type="Gene3D" id="3.30.1310.10">
    <property type="entry name" value="Nucleoid-associated protein YbaB-like domain"/>
    <property type="match status" value="1"/>
</dbReference>
<dbReference type="PANTHER" id="PTHR33449">
    <property type="entry name" value="NUCLEOID-ASSOCIATED PROTEIN YBAB"/>
    <property type="match status" value="1"/>
</dbReference>
<dbReference type="PANTHER" id="PTHR33449:SF1">
    <property type="entry name" value="NUCLEOID-ASSOCIATED PROTEIN YBAB"/>
    <property type="match status" value="1"/>
</dbReference>
<reference evidence="5" key="1">
    <citation type="submission" date="2023-07" db="EMBL/GenBank/DDBJ databases">
        <title>Genome sequencing of Purple Non-Sulfur Bacteria from various extreme environments.</title>
        <authorList>
            <person name="Mayer M."/>
        </authorList>
    </citation>
    <scope>NUCLEOTIDE SEQUENCE [LARGE SCALE GENOMIC DNA]</scope>
    <source>
        <strain evidence="5">DSM 17935</strain>
    </source>
</reference>
<evidence type="ECO:0000256" key="2">
    <source>
        <dbReference type="HAMAP-Rule" id="MF_00274"/>
    </source>
</evidence>
<accession>A0ABT3HI85</accession>
<evidence type="ECO:0000313" key="5">
    <source>
        <dbReference type="Proteomes" id="UP001209755"/>
    </source>
</evidence>
<keyword evidence="5" id="KW-1185">Reference proteome</keyword>
<comment type="similarity">
    <text evidence="2">Belongs to the YbaB/EbfC family.</text>
</comment>
<dbReference type="Proteomes" id="UP001209755">
    <property type="component" value="Unassembled WGS sequence"/>
</dbReference>
<proteinExistence type="inferred from homology"/>
<evidence type="ECO:0000256" key="3">
    <source>
        <dbReference type="SAM" id="Coils"/>
    </source>
</evidence>
<organism evidence="4 5">
    <name type="scientific">Rhodobium gokarnense</name>
    <dbReference type="NCBI Taxonomy" id="364296"/>
    <lineage>
        <taxon>Bacteria</taxon>
        <taxon>Pseudomonadati</taxon>
        <taxon>Pseudomonadota</taxon>
        <taxon>Alphaproteobacteria</taxon>
        <taxon>Hyphomicrobiales</taxon>
        <taxon>Rhodobiaceae</taxon>
        <taxon>Rhodobium</taxon>
    </lineage>
</organism>
<dbReference type="InterPro" id="IPR036894">
    <property type="entry name" value="YbaB-like_sf"/>
</dbReference>
<name>A0ABT3HI85_9HYPH</name>
<dbReference type="NCBIfam" id="TIGR00103">
    <property type="entry name" value="DNA_YbaB_EbfC"/>
    <property type="match status" value="1"/>
</dbReference>
<protein>
    <recommendedName>
        <fullName evidence="2">Nucleoid-associated protein M2319_004486</fullName>
    </recommendedName>
</protein>
<evidence type="ECO:0000256" key="1">
    <source>
        <dbReference type="ARBA" id="ARBA00023125"/>
    </source>
</evidence>
<dbReference type="EMBL" id="JAOQNS010000019">
    <property type="protein sequence ID" value="MCW2310121.1"/>
    <property type="molecule type" value="Genomic_DNA"/>
</dbReference>
<feature type="coiled-coil region" evidence="3">
    <location>
        <begin position="3"/>
        <end position="30"/>
    </location>
</feature>
<dbReference type="Pfam" id="PF02575">
    <property type="entry name" value="YbaB_DNA_bd"/>
    <property type="match status" value="1"/>
</dbReference>
<keyword evidence="3" id="KW-0175">Coiled coil</keyword>
<dbReference type="HAMAP" id="MF_00274">
    <property type="entry name" value="DNA_YbaB_EbfC"/>
    <property type="match status" value="1"/>
</dbReference>
<dbReference type="SUPFAM" id="SSF82607">
    <property type="entry name" value="YbaB-like"/>
    <property type="match status" value="1"/>
</dbReference>
<comment type="function">
    <text evidence="2">Binds to DNA and alters its conformation. May be involved in regulation of gene expression, nucleoid organization and DNA protection.</text>
</comment>
<keyword evidence="1 2" id="KW-0238">DNA-binding</keyword>
<evidence type="ECO:0000313" key="4">
    <source>
        <dbReference type="EMBL" id="MCW2310121.1"/>
    </source>
</evidence>
<keyword evidence="2" id="KW-0963">Cytoplasm</keyword>
<sequence>MDFLKMMKQAKDLQGKMAEMQQQIAEIEVEGSAGAGLVTATLSGKGELKALKIDPSLAKPEEIEILEDLVMAAVNDARGKSEEVMQEKTKEMMGGMGLPPGMKMPF</sequence>
<dbReference type="GO" id="GO:0003677">
    <property type="term" value="F:DNA binding"/>
    <property type="evidence" value="ECO:0007669"/>
    <property type="project" value="UniProtKB-KW"/>
</dbReference>
<dbReference type="PIRSF" id="PIRSF004555">
    <property type="entry name" value="UCP004555"/>
    <property type="match status" value="1"/>
</dbReference>
<comment type="caution">
    <text evidence="4">The sequence shown here is derived from an EMBL/GenBank/DDBJ whole genome shotgun (WGS) entry which is preliminary data.</text>
</comment>
<dbReference type="InterPro" id="IPR004401">
    <property type="entry name" value="YbaB/EbfC"/>
</dbReference>
<gene>
    <name evidence="4" type="ORF">M2319_004486</name>
</gene>
<dbReference type="RefSeq" id="WP_264603698.1">
    <property type="nucleotide sequence ID" value="NZ_JAOQNS010000019.1"/>
</dbReference>
<comment type="subcellular location">
    <subcellularLocation>
        <location evidence="2">Cytoplasm</location>
        <location evidence="2">Nucleoid</location>
    </subcellularLocation>
</comment>
<comment type="subunit">
    <text evidence="2">Homodimer.</text>
</comment>